<evidence type="ECO:0000313" key="1">
    <source>
        <dbReference type="EMBL" id="QJA66791.1"/>
    </source>
</evidence>
<proteinExistence type="predicted"/>
<accession>A0A6M3JCS9</accession>
<sequence length="161" mass="17620">MALTTLKDVERQIMATGLGRLSIGDVAPAPGTNTFIIERTLVEEIISSAESMITARIGRFYSTPLSLDKPKTIKFLREIATKEAAYQVWLTINPALTTQDLPAAVREWKAYVEAMIEGIVPKGKTSAVQGRDIILEGETLLTDSDDPGRANVEFTTLLPWG</sequence>
<name>A0A6M3JCS9_9ZZZZ</name>
<dbReference type="AlphaFoldDB" id="A0A6M3JCS9"/>
<organism evidence="1">
    <name type="scientific">viral metagenome</name>
    <dbReference type="NCBI Taxonomy" id="1070528"/>
    <lineage>
        <taxon>unclassified sequences</taxon>
        <taxon>metagenomes</taxon>
        <taxon>organismal metagenomes</taxon>
    </lineage>
</organism>
<protein>
    <submittedName>
        <fullName evidence="1">Uncharacterized protein</fullName>
    </submittedName>
</protein>
<reference evidence="1" key="1">
    <citation type="submission" date="2020-03" db="EMBL/GenBank/DDBJ databases">
        <title>The deep terrestrial virosphere.</title>
        <authorList>
            <person name="Holmfeldt K."/>
            <person name="Nilsson E."/>
            <person name="Simone D."/>
            <person name="Lopez-Fernandez M."/>
            <person name="Wu X."/>
            <person name="de Brujin I."/>
            <person name="Lundin D."/>
            <person name="Andersson A."/>
            <person name="Bertilsson S."/>
            <person name="Dopson M."/>
        </authorList>
    </citation>
    <scope>NUCLEOTIDE SEQUENCE</scope>
    <source>
        <strain evidence="1">MM415B00334</strain>
    </source>
</reference>
<dbReference type="EMBL" id="MT141560">
    <property type="protein sequence ID" value="QJA66791.1"/>
    <property type="molecule type" value="Genomic_DNA"/>
</dbReference>
<gene>
    <name evidence="1" type="ORF">MM415B00334_0044</name>
</gene>